<dbReference type="Proteomes" id="UP000193346">
    <property type="component" value="Unassembled WGS sequence"/>
</dbReference>
<reference evidence="2 3" key="1">
    <citation type="submission" date="2017-01" db="EMBL/GenBank/DDBJ databases">
        <authorList>
            <person name="Wolfgang W.J."/>
            <person name="Cole J."/>
            <person name="Wroblewski D."/>
            <person name="Mcginnis J."/>
            <person name="Musser K.A."/>
        </authorList>
    </citation>
    <scope>NUCLEOTIDE SEQUENCE [LARGE SCALE GENOMIC DNA]</scope>
    <source>
        <strain evidence="2 3">93087</strain>
    </source>
</reference>
<organism evidence="2 3">
    <name type="scientific">Neisseria dumasiana</name>
    <dbReference type="NCBI Taxonomy" id="1931275"/>
    <lineage>
        <taxon>Bacteria</taxon>
        <taxon>Pseudomonadati</taxon>
        <taxon>Pseudomonadota</taxon>
        <taxon>Betaproteobacteria</taxon>
        <taxon>Neisseriales</taxon>
        <taxon>Neisseriaceae</taxon>
        <taxon>Neisseria</taxon>
    </lineage>
</organism>
<name>A0ABX3WIH6_9NEIS</name>
<accession>A0ABX3WIH6</accession>
<evidence type="ECO:0000313" key="3">
    <source>
        <dbReference type="Proteomes" id="UP000193346"/>
    </source>
</evidence>
<dbReference type="Pfam" id="PF10106">
    <property type="entry name" value="DUF2345"/>
    <property type="match status" value="1"/>
</dbReference>
<dbReference type="RefSeq" id="WP_143773680.1">
    <property type="nucleotide sequence ID" value="NZ_MTAC01000037.1"/>
</dbReference>
<comment type="caution">
    <text evidence="2">The sequence shown here is derived from an EMBL/GenBank/DDBJ whole genome shotgun (WGS) entry which is preliminary data.</text>
</comment>
<evidence type="ECO:0000313" key="2">
    <source>
        <dbReference type="EMBL" id="OSI30321.1"/>
    </source>
</evidence>
<proteinExistence type="predicted"/>
<feature type="domain" description="DUF2345" evidence="1">
    <location>
        <begin position="2"/>
        <end position="59"/>
    </location>
</feature>
<gene>
    <name evidence="2" type="ORF">BV913_11000</name>
</gene>
<evidence type="ECO:0000259" key="1">
    <source>
        <dbReference type="Pfam" id="PF10106"/>
    </source>
</evidence>
<dbReference type="EMBL" id="MTAC01000037">
    <property type="protein sequence ID" value="OSI30321.1"/>
    <property type="molecule type" value="Genomic_DNA"/>
</dbReference>
<feature type="non-terminal residue" evidence="2">
    <location>
        <position position="1"/>
    </location>
</feature>
<protein>
    <recommendedName>
        <fullName evidence="1">DUF2345 domain-containing protein</fullName>
    </recommendedName>
</protein>
<sequence length="91" mass="9525">NALKDATITSSAGKVTVAAKDEILLTSGGAYIKIKDGNIELGCPKMVWVKCAGFQVMEPSSINPPLPEFPLTVCEDCLKLAAESGSPFALI</sequence>
<keyword evidence="3" id="KW-1185">Reference proteome</keyword>
<dbReference type="InterPro" id="IPR018769">
    <property type="entry name" value="VgrG2_DUF2345"/>
</dbReference>